<dbReference type="RefSeq" id="WP_182807075.1">
    <property type="nucleotide sequence ID" value="NZ_JACJFM010000001.1"/>
</dbReference>
<dbReference type="AlphaFoldDB" id="A0A839ILD7"/>
<comment type="caution">
    <text evidence="1">The sequence shown here is derived from an EMBL/GenBank/DDBJ whole genome shotgun (WGS) entry which is preliminary data.</text>
</comment>
<protein>
    <submittedName>
        <fullName evidence="1">Uncharacterized protein</fullName>
    </submittedName>
</protein>
<evidence type="ECO:0000313" key="1">
    <source>
        <dbReference type="EMBL" id="MBB1485309.1"/>
    </source>
</evidence>
<sequence>MTGQLKRVTTEYINFEDRIRLNGLTPNGTVSVWLTQRLCNNLVKNLIAWLEKTMSEMPDILQHNMQSFAQQRAHCSQQQQAASEQPVRPDNEINKHKSWLAFSISLQTAPHAVRLIISDLAETESIEFSMEARQLRQWLNILYKGYSQANWPDDMWPSWMIASSENTLPNEQAVH</sequence>
<keyword evidence="2" id="KW-1185">Reference proteome</keyword>
<reference evidence="1 2" key="1">
    <citation type="submission" date="2020-08" db="EMBL/GenBank/DDBJ databases">
        <title>Oceanospirillum sp. nov. isolated from marine sediment.</title>
        <authorList>
            <person name="Ji X."/>
        </authorList>
    </citation>
    <scope>NUCLEOTIDE SEQUENCE [LARGE SCALE GENOMIC DNA]</scope>
    <source>
        <strain evidence="1 2">D5</strain>
    </source>
</reference>
<gene>
    <name evidence="1" type="ORF">H4O21_01570</name>
</gene>
<dbReference type="EMBL" id="JACJFM010000001">
    <property type="protein sequence ID" value="MBB1485309.1"/>
    <property type="molecule type" value="Genomic_DNA"/>
</dbReference>
<dbReference type="Proteomes" id="UP000565262">
    <property type="component" value="Unassembled WGS sequence"/>
</dbReference>
<name>A0A839ILD7_9GAMM</name>
<organism evidence="1 2">
    <name type="scientific">Oceanospirillum sediminis</name>
    <dbReference type="NCBI Taxonomy" id="2760088"/>
    <lineage>
        <taxon>Bacteria</taxon>
        <taxon>Pseudomonadati</taxon>
        <taxon>Pseudomonadota</taxon>
        <taxon>Gammaproteobacteria</taxon>
        <taxon>Oceanospirillales</taxon>
        <taxon>Oceanospirillaceae</taxon>
        <taxon>Oceanospirillum</taxon>
    </lineage>
</organism>
<accession>A0A839ILD7</accession>
<proteinExistence type="predicted"/>
<evidence type="ECO:0000313" key="2">
    <source>
        <dbReference type="Proteomes" id="UP000565262"/>
    </source>
</evidence>